<evidence type="ECO:0000259" key="4">
    <source>
        <dbReference type="PROSITE" id="PS50026"/>
    </source>
</evidence>
<dbReference type="SUPFAM" id="SSF57196">
    <property type="entry name" value="EGF/Laminin"/>
    <property type="match status" value="1"/>
</dbReference>
<name>A0AAV2I5R4_LYMST</name>
<keyword evidence="1 3" id="KW-0245">EGF-like domain</keyword>
<dbReference type="Proteomes" id="UP001497497">
    <property type="component" value="Unassembled WGS sequence"/>
</dbReference>
<feature type="non-terminal residue" evidence="5">
    <location>
        <position position="1"/>
    </location>
</feature>
<dbReference type="CDD" id="cd00054">
    <property type="entry name" value="EGF_CA"/>
    <property type="match status" value="1"/>
</dbReference>
<comment type="caution">
    <text evidence="3">Lacks conserved residue(s) required for the propagation of feature annotation.</text>
</comment>
<dbReference type="InterPro" id="IPR049883">
    <property type="entry name" value="NOTCH1_EGF-like"/>
</dbReference>
<comment type="caution">
    <text evidence="5">The sequence shown here is derived from an EMBL/GenBank/DDBJ whole genome shotgun (WGS) entry which is preliminary data.</text>
</comment>
<evidence type="ECO:0000256" key="1">
    <source>
        <dbReference type="ARBA" id="ARBA00022536"/>
    </source>
</evidence>
<dbReference type="InterPro" id="IPR018097">
    <property type="entry name" value="EGF_Ca-bd_CS"/>
</dbReference>
<dbReference type="InterPro" id="IPR000742">
    <property type="entry name" value="EGF"/>
</dbReference>
<evidence type="ECO:0000313" key="5">
    <source>
        <dbReference type="EMBL" id="CAL1542068.1"/>
    </source>
</evidence>
<gene>
    <name evidence="5" type="ORF">GSLYS_00015674001</name>
</gene>
<feature type="domain" description="EGF-like" evidence="4">
    <location>
        <begin position="31"/>
        <end position="74"/>
    </location>
</feature>
<dbReference type="AlphaFoldDB" id="A0AAV2I5R4"/>
<evidence type="ECO:0000256" key="3">
    <source>
        <dbReference type="PROSITE-ProRule" id="PRU00076"/>
    </source>
</evidence>
<dbReference type="EMBL" id="CAXITT010000468">
    <property type="protein sequence ID" value="CAL1542068.1"/>
    <property type="molecule type" value="Genomic_DNA"/>
</dbReference>
<feature type="non-terminal residue" evidence="5">
    <location>
        <position position="95"/>
    </location>
</feature>
<dbReference type="Gene3D" id="2.10.25.10">
    <property type="entry name" value="Laminin"/>
    <property type="match status" value="1"/>
</dbReference>
<dbReference type="PROSITE" id="PS01187">
    <property type="entry name" value="EGF_CA"/>
    <property type="match status" value="1"/>
</dbReference>
<keyword evidence="6" id="KW-1185">Reference proteome</keyword>
<dbReference type="InterPro" id="IPR001881">
    <property type="entry name" value="EGF-like_Ca-bd_dom"/>
</dbReference>
<dbReference type="PROSITE" id="PS50026">
    <property type="entry name" value="EGF_3"/>
    <property type="match status" value="1"/>
</dbReference>
<evidence type="ECO:0000256" key="2">
    <source>
        <dbReference type="ARBA" id="ARBA00023157"/>
    </source>
</evidence>
<evidence type="ECO:0000313" key="6">
    <source>
        <dbReference type="Proteomes" id="UP001497497"/>
    </source>
</evidence>
<dbReference type="GO" id="GO:0005509">
    <property type="term" value="F:calcium ion binding"/>
    <property type="evidence" value="ECO:0007669"/>
    <property type="project" value="InterPro"/>
</dbReference>
<accession>A0AAV2I5R4</accession>
<dbReference type="Pfam" id="PF07645">
    <property type="entry name" value="EGF_CA"/>
    <property type="match status" value="1"/>
</dbReference>
<protein>
    <recommendedName>
        <fullName evidence="4">EGF-like domain-containing protein</fullName>
    </recommendedName>
</protein>
<reference evidence="5 6" key="1">
    <citation type="submission" date="2024-04" db="EMBL/GenBank/DDBJ databases">
        <authorList>
            <consortium name="Genoscope - CEA"/>
            <person name="William W."/>
        </authorList>
    </citation>
    <scope>NUCLEOTIDE SEQUENCE [LARGE SCALE GENOMIC DNA]</scope>
</reference>
<organism evidence="5 6">
    <name type="scientific">Lymnaea stagnalis</name>
    <name type="common">Great pond snail</name>
    <name type="synonym">Helix stagnalis</name>
    <dbReference type="NCBI Taxonomy" id="6523"/>
    <lineage>
        <taxon>Eukaryota</taxon>
        <taxon>Metazoa</taxon>
        <taxon>Spiralia</taxon>
        <taxon>Lophotrochozoa</taxon>
        <taxon>Mollusca</taxon>
        <taxon>Gastropoda</taxon>
        <taxon>Heterobranchia</taxon>
        <taxon>Euthyneura</taxon>
        <taxon>Panpulmonata</taxon>
        <taxon>Hygrophila</taxon>
        <taxon>Lymnaeoidea</taxon>
        <taxon>Lymnaeidae</taxon>
        <taxon>Lymnaea</taxon>
    </lineage>
</organism>
<dbReference type="SMART" id="SM00179">
    <property type="entry name" value="EGF_CA"/>
    <property type="match status" value="1"/>
</dbReference>
<dbReference type="PROSITE" id="PS00010">
    <property type="entry name" value="ASX_HYDROXYL"/>
    <property type="match status" value="1"/>
</dbReference>
<dbReference type="InterPro" id="IPR000152">
    <property type="entry name" value="EGF-type_Asp/Asn_hydroxyl_site"/>
</dbReference>
<sequence>KCVENNTVSCSPWTGHCDCLPGWTSDTCSQDIDECSTQSMPCREYSSCRNTIGDYDCDCNKTLGYQNADHKTCKLIDCIYTLTNSSGTLSSPGYP</sequence>
<keyword evidence="2" id="KW-1015">Disulfide bond</keyword>
<proteinExistence type="predicted"/>